<feature type="transmembrane region" description="Helical" evidence="6">
    <location>
        <begin position="59"/>
        <end position="82"/>
    </location>
</feature>
<keyword evidence="2" id="KW-1003">Cell membrane</keyword>
<evidence type="ECO:0000256" key="3">
    <source>
        <dbReference type="ARBA" id="ARBA00022692"/>
    </source>
</evidence>
<comment type="caution">
    <text evidence="7">The sequence shown here is derived from an EMBL/GenBank/DDBJ whole genome shotgun (WGS) entry which is preliminary data.</text>
</comment>
<keyword evidence="5 6" id="KW-0472">Membrane</keyword>
<evidence type="ECO:0000256" key="2">
    <source>
        <dbReference type="ARBA" id="ARBA00022475"/>
    </source>
</evidence>
<organism evidence="7 8">
    <name type="scientific">SAR324 cluster bacterium</name>
    <dbReference type="NCBI Taxonomy" id="2024889"/>
    <lineage>
        <taxon>Bacteria</taxon>
        <taxon>Deltaproteobacteria</taxon>
        <taxon>SAR324 cluster</taxon>
    </lineage>
</organism>
<name>A0A432G1X8_9DELT</name>
<evidence type="ECO:0000256" key="1">
    <source>
        <dbReference type="ARBA" id="ARBA00004651"/>
    </source>
</evidence>
<dbReference type="CDD" id="cd06580">
    <property type="entry name" value="TM_PBP1_transp_TpRbsC_like"/>
    <property type="match status" value="1"/>
</dbReference>
<dbReference type="InterPro" id="IPR001851">
    <property type="entry name" value="ABC_transp_permease"/>
</dbReference>
<feature type="transmembrane region" description="Helical" evidence="6">
    <location>
        <begin position="33"/>
        <end position="53"/>
    </location>
</feature>
<feature type="transmembrane region" description="Helical" evidence="6">
    <location>
        <begin position="241"/>
        <end position="260"/>
    </location>
</feature>
<feature type="transmembrane region" description="Helical" evidence="6">
    <location>
        <begin position="6"/>
        <end position="26"/>
    </location>
</feature>
<sequence>MEFFIQILIAAVAMGTPLLFATLGGVISERAGVINLGMEGLMLVGALVAFVVMLYTGNYFYAVAAAAFASGIVSMIHGVVCLMLRASQIASGLALTFFGTGLSGLFGDKLMGETVEPLSRIPIPGLHTIPVLGPVLFNQDVIVYFSYLCVALSWWLLFKTRIGLNIRSIGEAPEVCDSLGLSVLSYRFFAVVGGGMLIGIGGAYFPLALTPFWVDGITAGRGWIAVALVIFAFWDPLKALGGAYLFGLALALELRLQILGIDMSPYFLKMLPYVLTILVLTLVTIRNNRRGIQVMPAALGKVFFRGEKH</sequence>
<evidence type="ECO:0000313" key="8">
    <source>
        <dbReference type="Proteomes" id="UP000286732"/>
    </source>
</evidence>
<keyword evidence="3 6" id="KW-0812">Transmembrane</keyword>
<evidence type="ECO:0000256" key="5">
    <source>
        <dbReference type="ARBA" id="ARBA00023136"/>
    </source>
</evidence>
<keyword evidence="4 6" id="KW-1133">Transmembrane helix</keyword>
<dbReference type="PANTHER" id="PTHR43370">
    <property type="entry name" value="SUGAR ABC TRANSPORTER INTEGRAL MEMBRANE PROTEIN-RELATED"/>
    <property type="match status" value="1"/>
</dbReference>
<reference evidence="7 8" key="1">
    <citation type="submission" date="2018-06" db="EMBL/GenBank/DDBJ databases">
        <title>Combined omics and stable isotope probing to characterize newly discovered Mariana Back-Arc vent microbial communities.</title>
        <authorList>
            <person name="Trembath-Reichert E."/>
            <person name="Huber J.A."/>
        </authorList>
    </citation>
    <scope>NUCLEOTIDE SEQUENCE [LARGE SCALE GENOMIC DNA]</scope>
    <source>
        <strain evidence="7">MAG 63_2</strain>
    </source>
</reference>
<evidence type="ECO:0000313" key="7">
    <source>
        <dbReference type="EMBL" id="RTZ77576.1"/>
    </source>
</evidence>
<dbReference type="AlphaFoldDB" id="A0A432G1X8"/>
<accession>A0A432G1X8</accession>
<dbReference type="GO" id="GO:0022857">
    <property type="term" value="F:transmembrane transporter activity"/>
    <property type="evidence" value="ECO:0007669"/>
    <property type="project" value="InterPro"/>
</dbReference>
<dbReference type="GO" id="GO:0005886">
    <property type="term" value="C:plasma membrane"/>
    <property type="evidence" value="ECO:0007669"/>
    <property type="project" value="UniProtKB-SubCell"/>
</dbReference>
<gene>
    <name evidence="7" type="ORF">DSY98_08720</name>
</gene>
<evidence type="ECO:0000256" key="6">
    <source>
        <dbReference type="SAM" id="Phobius"/>
    </source>
</evidence>
<dbReference type="EMBL" id="QNZM01000338">
    <property type="protein sequence ID" value="RTZ77576.1"/>
    <property type="molecule type" value="Genomic_DNA"/>
</dbReference>
<comment type="subcellular location">
    <subcellularLocation>
        <location evidence="1">Cell membrane</location>
        <topology evidence="1">Multi-pass membrane protein</topology>
    </subcellularLocation>
</comment>
<dbReference type="PANTHER" id="PTHR43370:SF2">
    <property type="entry name" value="ABC TRANSPORTER PERMEASE PROTEIN"/>
    <property type="match status" value="1"/>
</dbReference>
<proteinExistence type="predicted"/>
<protein>
    <submittedName>
        <fullName evidence="7">ABC transporter permease</fullName>
    </submittedName>
</protein>
<feature type="transmembrane region" description="Helical" evidence="6">
    <location>
        <begin position="266"/>
        <end position="285"/>
    </location>
</feature>
<feature type="transmembrane region" description="Helical" evidence="6">
    <location>
        <begin position="213"/>
        <end position="234"/>
    </location>
</feature>
<evidence type="ECO:0000256" key="4">
    <source>
        <dbReference type="ARBA" id="ARBA00022989"/>
    </source>
</evidence>
<dbReference type="Pfam" id="PF02653">
    <property type="entry name" value="BPD_transp_2"/>
    <property type="match status" value="1"/>
</dbReference>
<feature type="transmembrane region" description="Helical" evidence="6">
    <location>
        <begin position="188"/>
        <end position="207"/>
    </location>
</feature>
<feature type="transmembrane region" description="Helical" evidence="6">
    <location>
        <begin position="141"/>
        <end position="158"/>
    </location>
</feature>
<feature type="transmembrane region" description="Helical" evidence="6">
    <location>
        <begin position="89"/>
        <end position="107"/>
    </location>
</feature>
<dbReference type="Proteomes" id="UP000286732">
    <property type="component" value="Unassembled WGS sequence"/>
</dbReference>